<feature type="region of interest" description="Disordered" evidence="1">
    <location>
        <begin position="59"/>
        <end position="106"/>
    </location>
</feature>
<evidence type="ECO:0000313" key="3">
    <source>
        <dbReference type="Proteomes" id="UP000826271"/>
    </source>
</evidence>
<dbReference type="PANTHER" id="PTHR33785">
    <property type="entry name" value="OS06G0550800 PROTEIN"/>
    <property type="match status" value="1"/>
</dbReference>
<name>A0AAV6X803_9LAMI</name>
<comment type="caution">
    <text evidence="2">The sequence shown here is derived from an EMBL/GenBank/DDBJ whole genome shotgun (WGS) entry which is preliminary data.</text>
</comment>
<organism evidence="2 3">
    <name type="scientific">Buddleja alternifolia</name>
    <dbReference type="NCBI Taxonomy" id="168488"/>
    <lineage>
        <taxon>Eukaryota</taxon>
        <taxon>Viridiplantae</taxon>
        <taxon>Streptophyta</taxon>
        <taxon>Embryophyta</taxon>
        <taxon>Tracheophyta</taxon>
        <taxon>Spermatophyta</taxon>
        <taxon>Magnoliopsida</taxon>
        <taxon>eudicotyledons</taxon>
        <taxon>Gunneridae</taxon>
        <taxon>Pentapetalae</taxon>
        <taxon>asterids</taxon>
        <taxon>lamiids</taxon>
        <taxon>Lamiales</taxon>
        <taxon>Scrophulariaceae</taxon>
        <taxon>Buddlejeae</taxon>
        <taxon>Buddleja</taxon>
    </lineage>
</organism>
<accession>A0AAV6X803</accession>
<reference evidence="2" key="1">
    <citation type="submission" date="2019-10" db="EMBL/GenBank/DDBJ databases">
        <authorList>
            <person name="Zhang R."/>
            <person name="Pan Y."/>
            <person name="Wang J."/>
            <person name="Ma R."/>
            <person name="Yu S."/>
        </authorList>
    </citation>
    <scope>NUCLEOTIDE SEQUENCE</scope>
    <source>
        <strain evidence="2">LA-IB0</strain>
        <tissue evidence="2">Leaf</tissue>
    </source>
</reference>
<feature type="compositionally biased region" description="Polar residues" evidence="1">
    <location>
        <begin position="89"/>
        <end position="106"/>
    </location>
</feature>
<dbReference type="Proteomes" id="UP000826271">
    <property type="component" value="Unassembled WGS sequence"/>
</dbReference>
<proteinExistence type="predicted"/>
<gene>
    <name evidence="2" type="ORF">BUALT_Bualt09G0073100</name>
</gene>
<feature type="compositionally biased region" description="Basic and acidic residues" evidence="1">
    <location>
        <begin position="79"/>
        <end position="88"/>
    </location>
</feature>
<evidence type="ECO:0000256" key="1">
    <source>
        <dbReference type="SAM" id="MobiDB-lite"/>
    </source>
</evidence>
<sequence length="257" mass="29446">MAAENCVTCLLGAMDTLWFHQIILFSEPSLFPFSEIPKIPLPISENSSKNIISEPLASVITPPHMDDDESSSSQESDDDLNKETRHETSTTSNLTSPISSSAQKQSTNFGYSIKRLRKRRSCKSLFEQLEVEEVKGFMELGFIFKKDNLNKQLISLIPGLQRLDHAYKNDENDYDCDYNSNDHDQFTSKNTINEEYDDFKDGGEERKGVTMRPYLSEAWIMERYDYPSIHRVSTTAADMKKHLKCWARIVASAIQQH</sequence>
<keyword evidence="3" id="KW-1185">Reference proteome</keyword>
<evidence type="ECO:0000313" key="2">
    <source>
        <dbReference type="EMBL" id="KAG8376531.1"/>
    </source>
</evidence>
<feature type="compositionally biased region" description="Acidic residues" evidence="1">
    <location>
        <begin position="66"/>
        <end position="78"/>
    </location>
</feature>
<dbReference type="PANTHER" id="PTHR33785:SF2">
    <property type="entry name" value="DUF1685 DOMAIN-CONTAINING PROTEIN"/>
    <property type="match status" value="1"/>
</dbReference>
<protein>
    <submittedName>
        <fullName evidence="2">Uncharacterized protein</fullName>
    </submittedName>
</protein>
<dbReference type="EMBL" id="WHWC01000009">
    <property type="protein sequence ID" value="KAG8376531.1"/>
    <property type="molecule type" value="Genomic_DNA"/>
</dbReference>
<dbReference type="AlphaFoldDB" id="A0AAV6X803"/>